<dbReference type="RefSeq" id="WP_104849609.1">
    <property type="nucleotide sequence ID" value="NZ_PKOZ01000006.1"/>
</dbReference>
<proteinExistence type="predicted"/>
<dbReference type="Gene3D" id="2.30.30.240">
    <property type="entry name" value="PRC-barrel domain"/>
    <property type="match status" value="1"/>
</dbReference>
<dbReference type="NCBIfam" id="TIGR02888">
    <property type="entry name" value="spore_YlmC_YmxH"/>
    <property type="match status" value="1"/>
</dbReference>
<dbReference type="Pfam" id="PF05239">
    <property type="entry name" value="PRC"/>
    <property type="match status" value="1"/>
</dbReference>
<dbReference type="InterPro" id="IPR014238">
    <property type="entry name" value="Spore_YlmC/YmxH"/>
</dbReference>
<accession>A0A2S7MYL8</accession>
<dbReference type="InterPro" id="IPR011033">
    <property type="entry name" value="PRC_barrel-like_sf"/>
</dbReference>
<dbReference type="PANTHER" id="PTHR40061:SF1">
    <property type="entry name" value="SPORULATION PROTEIN YLMC-RELATED"/>
    <property type="match status" value="1"/>
</dbReference>
<feature type="domain" description="PRC-barrel" evidence="1">
    <location>
        <begin position="2"/>
        <end position="75"/>
    </location>
</feature>
<reference evidence="2 3" key="1">
    <citation type="submission" date="2017-12" db="EMBL/GenBank/DDBJ databases">
        <title>Taxonomic description and draft genome of Pradoshia cofamensis Gen. nov., sp. nov., a thermotolerant bacillale isolated from anterior gut of earthworm Eisenia fetida.</title>
        <authorList>
            <person name="Saha T."/>
            <person name="Chakraborty R."/>
        </authorList>
    </citation>
    <scope>NUCLEOTIDE SEQUENCE [LARGE SCALE GENOMIC DNA]</scope>
    <source>
        <strain evidence="2 3">EAG3</strain>
    </source>
</reference>
<dbReference type="PANTHER" id="PTHR40061">
    <property type="entry name" value="SPORULATION PROTEIN YLMC-RELATED"/>
    <property type="match status" value="1"/>
</dbReference>
<evidence type="ECO:0000313" key="2">
    <source>
        <dbReference type="EMBL" id="PQD94902.1"/>
    </source>
</evidence>
<dbReference type="SUPFAM" id="SSF50346">
    <property type="entry name" value="PRC-barrel domain"/>
    <property type="match status" value="1"/>
</dbReference>
<comment type="caution">
    <text evidence="2">The sequence shown here is derived from an EMBL/GenBank/DDBJ whole genome shotgun (WGS) entry which is preliminary data.</text>
</comment>
<evidence type="ECO:0000259" key="1">
    <source>
        <dbReference type="Pfam" id="PF05239"/>
    </source>
</evidence>
<gene>
    <name evidence="2" type="ORF">CYL18_11220</name>
</gene>
<dbReference type="EMBL" id="PKOZ01000006">
    <property type="protein sequence ID" value="PQD94902.1"/>
    <property type="molecule type" value="Genomic_DNA"/>
</dbReference>
<name>A0A2S7MYL8_9BACI</name>
<evidence type="ECO:0000313" key="3">
    <source>
        <dbReference type="Proteomes" id="UP000239663"/>
    </source>
</evidence>
<dbReference type="Proteomes" id="UP000239663">
    <property type="component" value="Unassembled WGS sequence"/>
</dbReference>
<organism evidence="2 3">
    <name type="scientific">Pradoshia eiseniae</name>
    <dbReference type="NCBI Taxonomy" id="2064768"/>
    <lineage>
        <taxon>Bacteria</taxon>
        <taxon>Bacillati</taxon>
        <taxon>Bacillota</taxon>
        <taxon>Bacilli</taxon>
        <taxon>Bacillales</taxon>
        <taxon>Bacillaceae</taxon>
        <taxon>Pradoshia</taxon>
    </lineage>
</organism>
<dbReference type="AlphaFoldDB" id="A0A2S7MYL8"/>
<keyword evidence="3" id="KW-1185">Reference proteome</keyword>
<dbReference type="OrthoDB" id="6024937at2"/>
<sequence length="77" mass="8756">MIKISEFQVKDIVNTLDGKRLGNVGDIDINLHTGRIDSITVGTGRMLSFLNKEEEIVIPWNKIKMIGEDVILVEYRL</sequence>
<dbReference type="InterPro" id="IPR027275">
    <property type="entry name" value="PRC-brl_dom"/>
</dbReference>
<protein>
    <submittedName>
        <fullName evidence="2">YlmC/YmxH family sporulation protein</fullName>
    </submittedName>
</protein>